<reference evidence="1 2" key="1">
    <citation type="submission" date="2008-07" db="EMBL/GenBank/DDBJ databases">
        <authorList>
            <person name="El-Sayed N."/>
            <person name="Caler E."/>
            <person name="Inman J."/>
            <person name="Amedeo P."/>
            <person name="Hass B."/>
            <person name="Wortman J."/>
        </authorList>
    </citation>
    <scope>NUCLEOTIDE SEQUENCE [LARGE SCALE GENOMIC DNA]</scope>
    <source>
        <strain evidence="2">ATCC 50983 / TXsc</strain>
    </source>
</reference>
<dbReference type="AlphaFoldDB" id="C5KS37"/>
<evidence type="ECO:0000313" key="2">
    <source>
        <dbReference type="Proteomes" id="UP000007800"/>
    </source>
</evidence>
<protein>
    <submittedName>
        <fullName evidence="1">Uncharacterized protein</fullName>
    </submittedName>
</protein>
<accession>C5KS37</accession>
<feature type="non-terminal residue" evidence="1">
    <location>
        <position position="1"/>
    </location>
</feature>
<dbReference type="Proteomes" id="UP000007800">
    <property type="component" value="Unassembled WGS sequence"/>
</dbReference>
<keyword evidence="2" id="KW-1185">Reference proteome</keyword>
<name>C5KS37_PERM5</name>
<organism evidence="2">
    <name type="scientific">Perkinsus marinus (strain ATCC 50983 / TXsc)</name>
    <dbReference type="NCBI Taxonomy" id="423536"/>
    <lineage>
        <taxon>Eukaryota</taxon>
        <taxon>Sar</taxon>
        <taxon>Alveolata</taxon>
        <taxon>Perkinsozoa</taxon>
        <taxon>Perkinsea</taxon>
        <taxon>Perkinsida</taxon>
        <taxon>Perkinsidae</taxon>
        <taxon>Perkinsus</taxon>
    </lineage>
</organism>
<dbReference type="EMBL" id="GG675955">
    <property type="protein sequence ID" value="EER12728.1"/>
    <property type="molecule type" value="Genomic_DNA"/>
</dbReference>
<dbReference type="InParanoid" id="C5KS37"/>
<gene>
    <name evidence="1" type="ORF">Pmar_PMAR025362</name>
</gene>
<proteinExistence type="predicted"/>
<feature type="non-terminal residue" evidence="1">
    <location>
        <position position="53"/>
    </location>
</feature>
<dbReference type="GeneID" id="9058763"/>
<sequence>YQHDDGVTTNLDKGVPKLPYDEGWIQDHSSKLSQTSIHALRRVLVVREWEEKS</sequence>
<dbReference type="RefSeq" id="XP_002780933.1">
    <property type="nucleotide sequence ID" value="XM_002780887.1"/>
</dbReference>
<evidence type="ECO:0000313" key="1">
    <source>
        <dbReference type="EMBL" id="EER12728.1"/>
    </source>
</evidence>